<proteinExistence type="predicted"/>
<keyword evidence="2" id="KW-1185">Reference proteome</keyword>
<evidence type="ECO:0000313" key="2">
    <source>
        <dbReference type="Proteomes" id="UP000004277"/>
    </source>
</evidence>
<accession>A0ACD3SPI6</accession>
<protein>
    <submittedName>
        <fullName evidence="1">Type IV pilin protein</fullName>
    </submittedName>
</protein>
<sequence>MRRSLRTCGFTLIELAVAMIVIGILAAIAYPSYTDYVTRTRRTEAISGLMRAMQLAERQYSRTNSYAAASYPLFSGENDNSSAHTLTAPAQCGALALNECVQISAVPRRADARCGTLTLRSTGERLSQTTGDASPVVRDECWR</sequence>
<dbReference type="Proteomes" id="UP000004277">
    <property type="component" value="Unassembled WGS sequence"/>
</dbReference>
<comment type="caution">
    <text evidence="1">The sequence shown here is derived from an EMBL/GenBank/DDBJ whole genome shotgun (WGS) entry which is preliminary data.</text>
</comment>
<gene>
    <name evidence="1" type="ORF">MW7_005030</name>
</gene>
<reference evidence="1" key="1">
    <citation type="submission" date="2019-05" db="EMBL/GenBank/DDBJ databases">
        <title>Revised genome assembly of Burkholderiaceae (previously Ralstonia) sp. PBA.</title>
        <authorList>
            <person name="Gan H.M."/>
        </authorList>
    </citation>
    <scope>NUCLEOTIDE SEQUENCE</scope>
    <source>
        <strain evidence="1">PBA</strain>
    </source>
</reference>
<name>A0ACD3SPI6_9BURK</name>
<dbReference type="EMBL" id="AKCV02000015">
    <property type="protein sequence ID" value="TMS58125.1"/>
    <property type="molecule type" value="Genomic_DNA"/>
</dbReference>
<organism evidence="1 2">
    <name type="scientific">Imbroritus primus</name>
    <dbReference type="NCBI Taxonomy" id="3058603"/>
    <lineage>
        <taxon>Bacteria</taxon>
        <taxon>Pseudomonadati</taxon>
        <taxon>Pseudomonadota</taxon>
        <taxon>Betaproteobacteria</taxon>
        <taxon>Burkholderiales</taxon>
        <taxon>Burkholderiaceae</taxon>
        <taxon>Imbroritus</taxon>
    </lineage>
</organism>
<evidence type="ECO:0000313" key="1">
    <source>
        <dbReference type="EMBL" id="TMS58125.1"/>
    </source>
</evidence>